<name>B0TRE8_SHEHH</name>
<organism evidence="4 5">
    <name type="scientific">Shewanella halifaxensis (strain HAW-EB4)</name>
    <dbReference type="NCBI Taxonomy" id="458817"/>
    <lineage>
        <taxon>Bacteria</taxon>
        <taxon>Pseudomonadati</taxon>
        <taxon>Pseudomonadota</taxon>
        <taxon>Gammaproteobacteria</taxon>
        <taxon>Alteromonadales</taxon>
        <taxon>Shewanellaceae</taxon>
        <taxon>Shewanella</taxon>
    </lineage>
</organism>
<keyword evidence="3" id="KW-0732">Signal</keyword>
<dbReference type="AlphaFoldDB" id="B0TRE8"/>
<dbReference type="PANTHER" id="PTHR40841">
    <property type="entry name" value="SIDEROPHORE TRIACETYLFUSARININE C ESTERASE"/>
    <property type="match status" value="1"/>
</dbReference>
<dbReference type="EMBL" id="CP000931">
    <property type="protein sequence ID" value="ABZ75120.1"/>
    <property type="molecule type" value="Genomic_DNA"/>
</dbReference>
<evidence type="ECO:0000313" key="5">
    <source>
        <dbReference type="Proteomes" id="UP000001317"/>
    </source>
</evidence>
<sequence>MSSRNCNAPLLRLMLCSILLASFFPTTCMANKPVIEASAHLTTPFSIPRSHTVQINDKERNYKLYIKLPKGYKSSANRDRQYPVIYLTDAMYTFQIMSGVTRFPMNSKQMQPTIIVGISWELGLRSDHSRVRDYTPTVDTSWKKVTGGADRHLHFLKSKIIPYMEQNFRTVPEQRTYVGNSLGGLFGAYILLKQPELFSNYLLGSPSLWWQKRQFLTQFAKNIASLREIDANVFIGIGALEHNGEDGDSQHNMVADAQHFKALLNNLEVNNPALNSKLLIIDEAHHAIAFATTAVHGMDWLFNSKRGKSIGNQTALTQELATTKEERF</sequence>
<feature type="chain" id="PRO_5002753628" evidence="3">
    <location>
        <begin position="31"/>
        <end position="328"/>
    </location>
</feature>
<keyword evidence="5" id="KW-1185">Reference proteome</keyword>
<evidence type="ECO:0000313" key="4">
    <source>
        <dbReference type="EMBL" id="ABZ75120.1"/>
    </source>
</evidence>
<dbReference type="ESTHER" id="shehh-b0tre8">
    <property type="family name" value="A85-IroE-IroD-Fes-Yiel"/>
</dbReference>
<dbReference type="eggNOG" id="COG2819">
    <property type="taxonomic scope" value="Bacteria"/>
</dbReference>
<dbReference type="PANTHER" id="PTHR40841:SF2">
    <property type="entry name" value="SIDEROPHORE-DEGRADING ESTERASE (EUROFUNG)"/>
    <property type="match status" value="1"/>
</dbReference>
<dbReference type="OrthoDB" id="6381520at2"/>
<dbReference type="Pfam" id="PF00756">
    <property type="entry name" value="Esterase"/>
    <property type="match status" value="1"/>
</dbReference>
<dbReference type="STRING" id="458817.Shal_0545"/>
<dbReference type="KEGG" id="shl:Shal_0545"/>
<dbReference type="Proteomes" id="UP000001317">
    <property type="component" value="Chromosome"/>
</dbReference>
<keyword evidence="2" id="KW-0378">Hydrolase</keyword>
<evidence type="ECO:0000256" key="1">
    <source>
        <dbReference type="ARBA" id="ARBA00005622"/>
    </source>
</evidence>
<feature type="signal peptide" evidence="3">
    <location>
        <begin position="1"/>
        <end position="30"/>
    </location>
</feature>
<gene>
    <name evidence="4" type="ordered locus">Shal_0545</name>
</gene>
<proteinExistence type="inferred from homology"/>
<accession>B0TRE8</accession>
<dbReference type="GO" id="GO:0016788">
    <property type="term" value="F:hydrolase activity, acting on ester bonds"/>
    <property type="evidence" value="ECO:0007669"/>
    <property type="project" value="TreeGrafter"/>
</dbReference>
<reference evidence="4" key="1">
    <citation type="submission" date="2008-01" db="EMBL/GenBank/DDBJ databases">
        <title>Complete sequence of Shewanella halifaxensis HAW-EB4.</title>
        <authorList>
            <consortium name="US DOE Joint Genome Institute"/>
            <person name="Copeland A."/>
            <person name="Lucas S."/>
            <person name="Lapidus A."/>
            <person name="Glavina del Rio T."/>
            <person name="Dalin E."/>
            <person name="Tice H."/>
            <person name="Bruce D."/>
            <person name="Goodwin L."/>
            <person name="Pitluck S."/>
            <person name="Sims D."/>
            <person name="Brettin T."/>
            <person name="Detter J.C."/>
            <person name="Han C."/>
            <person name="Kuske C.R."/>
            <person name="Schmutz J."/>
            <person name="Larimer F."/>
            <person name="Land M."/>
            <person name="Hauser L."/>
            <person name="Kyrpides N."/>
            <person name="Kim E."/>
            <person name="Zhao J.-S."/>
            <person name="Richardson P."/>
        </authorList>
    </citation>
    <scope>NUCLEOTIDE SEQUENCE [LARGE SCALE GENOMIC DNA]</scope>
    <source>
        <strain evidence="4">HAW-EB4</strain>
    </source>
</reference>
<dbReference type="InterPro" id="IPR029058">
    <property type="entry name" value="AB_hydrolase_fold"/>
</dbReference>
<dbReference type="Gene3D" id="3.40.50.1820">
    <property type="entry name" value="alpha/beta hydrolase"/>
    <property type="match status" value="1"/>
</dbReference>
<dbReference type="InterPro" id="IPR052558">
    <property type="entry name" value="Siderophore_Hydrolase_D"/>
</dbReference>
<dbReference type="InterPro" id="IPR000801">
    <property type="entry name" value="Esterase-like"/>
</dbReference>
<protein>
    <submittedName>
        <fullName evidence="4">Esterase</fullName>
    </submittedName>
</protein>
<dbReference type="HOGENOM" id="CLU_039834_0_2_6"/>
<evidence type="ECO:0000256" key="3">
    <source>
        <dbReference type="SAM" id="SignalP"/>
    </source>
</evidence>
<evidence type="ECO:0000256" key="2">
    <source>
        <dbReference type="ARBA" id="ARBA00022801"/>
    </source>
</evidence>
<comment type="similarity">
    <text evidence="1">Belongs to the esterase D family.</text>
</comment>
<dbReference type="SUPFAM" id="SSF53474">
    <property type="entry name" value="alpha/beta-Hydrolases"/>
    <property type="match status" value="1"/>
</dbReference>